<name>A0AAI9TAP6_PENTH</name>
<organism evidence="1 2">
    <name type="scientific">Penicillium thymicola</name>
    <dbReference type="NCBI Taxonomy" id="293382"/>
    <lineage>
        <taxon>Eukaryota</taxon>
        <taxon>Fungi</taxon>
        <taxon>Dikarya</taxon>
        <taxon>Ascomycota</taxon>
        <taxon>Pezizomycotina</taxon>
        <taxon>Eurotiomycetes</taxon>
        <taxon>Eurotiomycetidae</taxon>
        <taxon>Eurotiales</taxon>
        <taxon>Aspergillaceae</taxon>
        <taxon>Penicillium</taxon>
    </lineage>
</organism>
<dbReference type="Proteomes" id="UP001227192">
    <property type="component" value="Unassembled WGS sequence"/>
</dbReference>
<sequence length="92" mass="10226">MLRNPRGLSSLAQGKEHTQKTFDDVVRVLTATVTAHVITTSAHWAAEKSNDVFYYSNLIKSIAAGGLTHKEWNDVSRLLRNAISFVVNKTRA</sequence>
<accession>A0AAI9TAP6</accession>
<dbReference type="AlphaFoldDB" id="A0AAI9TAP6"/>
<reference evidence="1" key="2">
    <citation type="journal article" date="2016" name="Fungal Biol.">
        <title>Ochratoxin A production by Penicillium thymicola.</title>
        <authorList>
            <person name="Nguyen H.D.T."/>
            <person name="McMullin D.R."/>
            <person name="Ponomareva E."/>
            <person name="Riley R."/>
            <person name="Pomraning K.R."/>
            <person name="Baker S.E."/>
            <person name="Seifert K.A."/>
        </authorList>
    </citation>
    <scope>NUCLEOTIDE SEQUENCE</scope>
    <source>
        <strain evidence="1">DAOM 180753</strain>
    </source>
</reference>
<keyword evidence="2" id="KW-1185">Reference proteome</keyword>
<dbReference type="EMBL" id="LACB01000406">
    <property type="protein sequence ID" value="KAJ9483677.1"/>
    <property type="molecule type" value="Genomic_DNA"/>
</dbReference>
<evidence type="ECO:0000313" key="2">
    <source>
        <dbReference type="Proteomes" id="UP001227192"/>
    </source>
</evidence>
<protein>
    <submittedName>
        <fullName evidence="1">Uncharacterized protein</fullName>
    </submittedName>
</protein>
<reference evidence="1" key="1">
    <citation type="submission" date="2015-06" db="EMBL/GenBank/DDBJ databases">
        <authorList>
            <person name="Nguyen H."/>
        </authorList>
    </citation>
    <scope>NUCLEOTIDE SEQUENCE</scope>
    <source>
        <strain evidence="1">DAOM 180753</strain>
    </source>
</reference>
<evidence type="ECO:0000313" key="1">
    <source>
        <dbReference type="EMBL" id="KAJ9483677.1"/>
    </source>
</evidence>
<proteinExistence type="predicted"/>
<comment type="caution">
    <text evidence="1">The sequence shown here is derived from an EMBL/GenBank/DDBJ whole genome shotgun (WGS) entry which is preliminary data.</text>
</comment>
<gene>
    <name evidence="1" type="ORF">VN97_g9717</name>
</gene>